<dbReference type="GO" id="GO:0006796">
    <property type="term" value="P:phosphate-containing compound metabolic process"/>
    <property type="evidence" value="ECO:0007669"/>
    <property type="project" value="UniProtKB-ARBA"/>
</dbReference>
<keyword evidence="7" id="KW-1185">Reference proteome</keyword>
<evidence type="ECO:0000256" key="2">
    <source>
        <dbReference type="ARBA" id="ARBA00022679"/>
    </source>
</evidence>
<dbReference type="InterPro" id="IPR011611">
    <property type="entry name" value="PfkB_dom"/>
</dbReference>
<dbReference type="PROSITE" id="PS00584">
    <property type="entry name" value="PFKB_KINASES_2"/>
    <property type="match status" value="1"/>
</dbReference>
<dbReference type="InterPro" id="IPR002173">
    <property type="entry name" value="Carboh/pur_kinase_PfkB_CS"/>
</dbReference>
<keyword evidence="3 4" id="KW-0418">Kinase</keyword>
<accession>A0A249KG83</accession>
<dbReference type="GO" id="GO:0016301">
    <property type="term" value="F:kinase activity"/>
    <property type="evidence" value="ECO:0007669"/>
    <property type="project" value="UniProtKB-KW"/>
</dbReference>
<dbReference type="InterPro" id="IPR002139">
    <property type="entry name" value="Ribo/fructo_kinase"/>
</dbReference>
<sequence length="301" mass="31134">MSAKVLCIGDVMLDVVTKIGVLPSQINYGSDTPATISTHGGGAAGNVASWLTRAGAQSTIVGHVGDDAAGSALVSEFDALGVQHHNLVVDHGHSGVVVVLVDPTGERTMFPDNGANSGLHIGDLPELKGYDAVYISGYSPLDPLSLPGIKEMIAKIREANIPIYFDPASVGGMKEVAIDEVKSWLPLMNVLLLNEEEAIYLSGASDIEVALNNLLEQCQTVVIKRGSHGAIGKSRGGQSISIPAIPAIVADTTGAGDSFAAGFISHFAIHKDLNRALMAGAEIAAQCVAIIGARPRVGTKI</sequence>
<evidence type="ECO:0000256" key="4">
    <source>
        <dbReference type="RuleBase" id="RU003704"/>
    </source>
</evidence>
<evidence type="ECO:0000313" key="6">
    <source>
        <dbReference type="EMBL" id="ASY15777.1"/>
    </source>
</evidence>
<dbReference type="InterPro" id="IPR029056">
    <property type="entry name" value="Ribokinase-like"/>
</dbReference>
<dbReference type="Proteomes" id="UP000217215">
    <property type="component" value="Chromosome"/>
</dbReference>
<dbReference type="PRINTS" id="PR00990">
    <property type="entry name" value="RIBOKINASE"/>
</dbReference>
<dbReference type="KEGG" id="psuf:A1sIA56_02435"/>
<dbReference type="PANTHER" id="PTHR10584:SF167">
    <property type="entry name" value="PFKB DOMAIN PROTEIN"/>
    <property type="match status" value="1"/>
</dbReference>
<proteinExistence type="inferred from homology"/>
<keyword evidence="2 4" id="KW-0808">Transferase</keyword>
<dbReference type="RefSeq" id="WP_095673372.1">
    <property type="nucleotide sequence ID" value="NZ_CP016773.1"/>
</dbReference>
<dbReference type="AlphaFoldDB" id="A0A249KG83"/>
<evidence type="ECO:0000259" key="5">
    <source>
        <dbReference type="Pfam" id="PF00294"/>
    </source>
</evidence>
<dbReference type="OrthoDB" id="7946249at2"/>
<evidence type="ECO:0000256" key="3">
    <source>
        <dbReference type="ARBA" id="ARBA00022777"/>
    </source>
</evidence>
<protein>
    <submittedName>
        <fullName evidence="6">Sugar kinase, ribokinase family protein</fullName>
    </submittedName>
</protein>
<evidence type="ECO:0000313" key="7">
    <source>
        <dbReference type="Proteomes" id="UP000217215"/>
    </source>
</evidence>
<dbReference type="PANTHER" id="PTHR10584">
    <property type="entry name" value="SUGAR KINASE"/>
    <property type="match status" value="1"/>
</dbReference>
<evidence type="ECO:0000256" key="1">
    <source>
        <dbReference type="ARBA" id="ARBA00010688"/>
    </source>
</evidence>
<organism evidence="6 7">
    <name type="scientific">Candidatus Planktophila sulfonica</name>
    <dbReference type="NCBI Taxonomy" id="1884904"/>
    <lineage>
        <taxon>Bacteria</taxon>
        <taxon>Bacillati</taxon>
        <taxon>Actinomycetota</taxon>
        <taxon>Actinomycetes</taxon>
        <taxon>Candidatus Nanopelagicales</taxon>
        <taxon>Candidatus Nanopelagicaceae</taxon>
        <taxon>Candidatus Planktophila</taxon>
    </lineage>
</organism>
<gene>
    <name evidence="6" type="ORF">A1sIA56_02435</name>
</gene>
<comment type="similarity">
    <text evidence="1 4">Belongs to the carbohydrate kinase PfkB family.</text>
</comment>
<name>A0A249KG83_9ACTN</name>
<dbReference type="EMBL" id="CP016773">
    <property type="protein sequence ID" value="ASY15777.1"/>
    <property type="molecule type" value="Genomic_DNA"/>
</dbReference>
<reference evidence="6 7" key="1">
    <citation type="submission" date="2016-07" db="EMBL/GenBank/DDBJ databases">
        <title>High microdiversification within the ubiquitous acI lineage of Actinobacteria.</title>
        <authorList>
            <person name="Neuenschwander S.M."/>
            <person name="Salcher M."/>
            <person name="Ghai R."/>
            <person name="Pernthaler J."/>
        </authorList>
    </citation>
    <scope>NUCLEOTIDE SEQUENCE [LARGE SCALE GENOMIC DNA]</scope>
    <source>
        <strain evidence="6">MMS-IA-56</strain>
    </source>
</reference>
<dbReference type="Pfam" id="PF00294">
    <property type="entry name" value="PfkB"/>
    <property type="match status" value="1"/>
</dbReference>
<feature type="domain" description="Carbohydrate kinase PfkB" evidence="5">
    <location>
        <begin position="3"/>
        <end position="294"/>
    </location>
</feature>
<dbReference type="SUPFAM" id="SSF53613">
    <property type="entry name" value="Ribokinase-like"/>
    <property type="match status" value="1"/>
</dbReference>
<dbReference type="Gene3D" id="3.40.1190.20">
    <property type="match status" value="1"/>
</dbReference>